<keyword evidence="13" id="KW-1185">Reference proteome</keyword>
<dbReference type="PANTHER" id="PTHR12553:SF49">
    <property type="entry name" value="ZINC PHOSPHODIESTERASE ELAC PROTEIN 2"/>
    <property type="match status" value="1"/>
</dbReference>
<evidence type="ECO:0000256" key="9">
    <source>
        <dbReference type="ARBA" id="ARBA00022801"/>
    </source>
</evidence>
<evidence type="ECO:0000256" key="8">
    <source>
        <dbReference type="ARBA" id="ARBA00022759"/>
    </source>
</evidence>
<evidence type="ECO:0000256" key="3">
    <source>
        <dbReference type="ARBA" id="ARBA00007823"/>
    </source>
</evidence>
<dbReference type="Gene3D" id="3.60.15.10">
    <property type="entry name" value="Ribonuclease Z/Hydroxyacylglutathione hydrolase-like"/>
    <property type="match status" value="1"/>
</dbReference>
<keyword evidence="8" id="KW-0255">Endonuclease</keyword>
<keyword evidence="5" id="KW-0819">tRNA processing</keyword>
<reference evidence="12" key="1">
    <citation type="submission" date="2022-07" db="EMBL/GenBank/DDBJ databases">
        <title>Genome analysis of Parmales, a sister group of diatoms, reveals the evolutionary specialization of diatoms from phago-mixotrophs to photoautotrophs.</title>
        <authorList>
            <person name="Ban H."/>
            <person name="Sato S."/>
            <person name="Yoshikawa S."/>
            <person name="Kazumasa Y."/>
            <person name="Nakamura Y."/>
            <person name="Ichinomiya M."/>
            <person name="Saitoh K."/>
            <person name="Sato N."/>
            <person name="Blanc-Mathieu R."/>
            <person name="Endo H."/>
            <person name="Kuwata A."/>
            <person name="Ogata H."/>
        </authorList>
    </citation>
    <scope>NUCLEOTIDE SEQUENCE</scope>
</reference>
<accession>A0A9W7E085</accession>
<evidence type="ECO:0000256" key="10">
    <source>
        <dbReference type="ARBA" id="ARBA00022833"/>
    </source>
</evidence>
<evidence type="ECO:0000313" key="13">
    <source>
        <dbReference type="Proteomes" id="UP001165082"/>
    </source>
</evidence>
<feature type="compositionally biased region" description="Acidic residues" evidence="11">
    <location>
        <begin position="377"/>
        <end position="387"/>
    </location>
</feature>
<dbReference type="InterPro" id="IPR036866">
    <property type="entry name" value="RibonucZ/Hydroxyglut_hydro"/>
</dbReference>
<dbReference type="GO" id="GO:0042781">
    <property type="term" value="F:3'-tRNA processing endoribonuclease activity"/>
    <property type="evidence" value="ECO:0007669"/>
    <property type="project" value="UniProtKB-EC"/>
</dbReference>
<dbReference type="Proteomes" id="UP001165082">
    <property type="component" value="Unassembled WGS sequence"/>
</dbReference>
<comment type="catalytic activity">
    <reaction evidence="1">
        <text>Endonucleolytic cleavage of RNA, removing extra 3' nucleotides from tRNA precursor, generating 3' termini of tRNAs. A 3'-hydroxy group is left at the tRNA terminus and a 5'-phosphoryl group is left at the trailer molecule.</text>
        <dbReference type="EC" id="3.1.26.11"/>
    </reaction>
</comment>
<feature type="region of interest" description="Disordered" evidence="11">
    <location>
        <begin position="366"/>
        <end position="387"/>
    </location>
</feature>
<keyword evidence="7" id="KW-0479">Metal-binding</keyword>
<dbReference type="EC" id="3.1.26.11" evidence="4"/>
<protein>
    <recommendedName>
        <fullName evidence="4">ribonuclease Z</fullName>
        <ecNumber evidence="4">3.1.26.11</ecNumber>
    </recommendedName>
</protein>
<dbReference type="SUPFAM" id="SSF56281">
    <property type="entry name" value="Metallo-hydrolase/oxidoreductase"/>
    <property type="match status" value="1"/>
</dbReference>
<organism evidence="12 13">
    <name type="scientific">Triparma retinervis</name>
    <dbReference type="NCBI Taxonomy" id="2557542"/>
    <lineage>
        <taxon>Eukaryota</taxon>
        <taxon>Sar</taxon>
        <taxon>Stramenopiles</taxon>
        <taxon>Ochrophyta</taxon>
        <taxon>Bolidophyceae</taxon>
        <taxon>Parmales</taxon>
        <taxon>Triparmaceae</taxon>
        <taxon>Triparma</taxon>
    </lineage>
</organism>
<evidence type="ECO:0000256" key="4">
    <source>
        <dbReference type="ARBA" id="ARBA00012477"/>
    </source>
</evidence>
<evidence type="ECO:0000256" key="1">
    <source>
        <dbReference type="ARBA" id="ARBA00000402"/>
    </source>
</evidence>
<dbReference type="InterPro" id="IPR047151">
    <property type="entry name" value="RNZ2-like"/>
</dbReference>
<keyword evidence="6" id="KW-0540">Nuclease</keyword>
<dbReference type="PANTHER" id="PTHR12553">
    <property type="entry name" value="ZINC PHOSPHODIESTERASE ELAC PROTEIN 2"/>
    <property type="match status" value="1"/>
</dbReference>
<keyword evidence="9" id="KW-0378">Hydrolase</keyword>
<evidence type="ECO:0000256" key="2">
    <source>
        <dbReference type="ARBA" id="ARBA00001947"/>
    </source>
</evidence>
<keyword evidence="10" id="KW-0862">Zinc</keyword>
<comment type="caution">
    <text evidence="12">The sequence shown here is derived from an EMBL/GenBank/DDBJ whole genome shotgun (WGS) entry which is preliminary data.</text>
</comment>
<proteinExistence type="inferred from homology"/>
<comment type="cofactor">
    <cofactor evidence="2">
        <name>Zn(2+)</name>
        <dbReference type="ChEBI" id="CHEBI:29105"/>
    </cofactor>
</comment>
<comment type="similarity">
    <text evidence="3">Belongs to the RNase Z family.</text>
</comment>
<dbReference type="GO" id="GO:1990180">
    <property type="term" value="P:mitochondrial tRNA 3'-end processing"/>
    <property type="evidence" value="ECO:0007669"/>
    <property type="project" value="TreeGrafter"/>
</dbReference>
<dbReference type="OrthoDB" id="207070at2759"/>
<evidence type="ECO:0000256" key="6">
    <source>
        <dbReference type="ARBA" id="ARBA00022722"/>
    </source>
</evidence>
<dbReference type="AlphaFoldDB" id="A0A9W7E085"/>
<dbReference type="GO" id="GO:0046872">
    <property type="term" value="F:metal ion binding"/>
    <property type="evidence" value="ECO:0007669"/>
    <property type="project" value="UniProtKB-KW"/>
</dbReference>
<evidence type="ECO:0000256" key="5">
    <source>
        <dbReference type="ARBA" id="ARBA00022694"/>
    </source>
</evidence>
<evidence type="ECO:0000256" key="7">
    <source>
        <dbReference type="ARBA" id="ARBA00022723"/>
    </source>
</evidence>
<dbReference type="GO" id="GO:0005739">
    <property type="term" value="C:mitochondrion"/>
    <property type="evidence" value="ECO:0007669"/>
    <property type="project" value="TreeGrafter"/>
</dbReference>
<evidence type="ECO:0000313" key="12">
    <source>
        <dbReference type="EMBL" id="GMH61173.1"/>
    </source>
</evidence>
<name>A0A9W7E085_9STRA</name>
<gene>
    <name evidence="12" type="ORF">TrRE_jg12710</name>
</gene>
<evidence type="ECO:0000256" key="11">
    <source>
        <dbReference type="SAM" id="MobiDB-lite"/>
    </source>
</evidence>
<dbReference type="EMBL" id="BRXZ01002396">
    <property type="protein sequence ID" value="GMH61173.1"/>
    <property type="molecule type" value="Genomic_DNA"/>
</dbReference>
<sequence>MTGEKMWPTPEEEKSEAWISLVSRVSNWGAAYHPPLLPILTFHGTGSASPTLQRLPSCLTVTHPSSGSYFMLDCGEGASSHLSDDKGFLRGVFVGHRHHDHAGGIAEVVESVLKRGNRRLENGGACRRCGKHTQNNPGKRKIPGQTCACRPALYVIADDTVRYELDCLMGCSEGRDLKTGNRLYHTVDLGSLDPNRGGGGEHWGNVYDGRVKDGSRGNPETTVASLDSALGGWKIKTFPTLHCYQSHGCILTLPHPSNFKICYTGDTRPHGSVPTACNLTPGGVDLLVHEATFLGDMSSDALAKRHSTDEEARRIFERCNAKAMVMTHFSQRYGYREGATDGGRVGLDGRIRERVEIMVETNRIIRGGGGKTGENRLDEDENEIDIE</sequence>